<accession>L1MMT3</accession>
<dbReference type="PATRIC" id="fig|1035195.3.peg.218"/>
<evidence type="ECO:0000313" key="2">
    <source>
        <dbReference type="Proteomes" id="UP000010445"/>
    </source>
</evidence>
<gene>
    <name evidence="1" type="ORF">HMPREF9997_00230</name>
</gene>
<organism evidence="1 2">
    <name type="scientific">Corynebacterium durum F0235</name>
    <dbReference type="NCBI Taxonomy" id="1035195"/>
    <lineage>
        <taxon>Bacteria</taxon>
        <taxon>Bacillati</taxon>
        <taxon>Actinomycetota</taxon>
        <taxon>Actinomycetes</taxon>
        <taxon>Mycobacteriales</taxon>
        <taxon>Corynebacteriaceae</taxon>
        <taxon>Corynebacterium</taxon>
    </lineage>
</organism>
<dbReference type="Proteomes" id="UP000010445">
    <property type="component" value="Unassembled WGS sequence"/>
</dbReference>
<dbReference type="HOGENOM" id="CLU_2971719_0_0_11"/>
<proteinExistence type="predicted"/>
<name>L1MMT3_9CORY</name>
<dbReference type="STRING" id="1035195.HMPREF9997_00230"/>
<dbReference type="EMBL" id="AMEM01000005">
    <property type="protein sequence ID" value="EKX92563.1"/>
    <property type="molecule type" value="Genomic_DNA"/>
</dbReference>
<dbReference type="OrthoDB" id="9810980at2"/>
<evidence type="ECO:0000313" key="1">
    <source>
        <dbReference type="EMBL" id="EKX92563.1"/>
    </source>
</evidence>
<comment type="caution">
    <text evidence="1">The sequence shown here is derived from an EMBL/GenBank/DDBJ whole genome shotgun (WGS) entry which is preliminary data.</text>
</comment>
<protein>
    <submittedName>
        <fullName evidence="1">Uncharacterized protein</fullName>
    </submittedName>
</protein>
<dbReference type="AlphaFoldDB" id="L1MMT3"/>
<sequence length="58" mass="6157">MDSYEDILVGVGSAVRAGMIEARLPVPGFLRLNANGGVTTPVLEGRVTYVAGDEVYEM</sequence>
<dbReference type="RefSeq" id="WP_006061926.1">
    <property type="nucleotide sequence ID" value="NZ_KB290821.1"/>
</dbReference>
<keyword evidence="2" id="KW-1185">Reference proteome</keyword>
<reference evidence="1 2" key="1">
    <citation type="submission" date="2012-05" db="EMBL/GenBank/DDBJ databases">
        <authorList>
            <person name="Weinstock G."/>
            <person name="Sodergren E."/>
            <person name="Lobos E.A."/>
            <person name="Fulton L."/>
            <person name="Fulton R."/>
            <person name="Courtney L."/>
            <person name="Fronick C."/>
            <person name="O'Laughlin M."/>
            <person name="Godfrey J."/>
            <person name="Wilson R.M."/>
            <person name="Miner T."/>
            <person name="Farmer C."/>
            <person name="Delehaunty K."/>
            <person name="Cordes M."/>
            <person name="Minx P."/>
            <person name="Tomlinson C."/>
            <person name="Chen J."/>
            <person name="Wollam A."/>
            <person name="Pepin K.H."/>
            <person name="Bhonagiri V."/>
            <person name="Zhang X."/>
            <person name="Suruliraj S."/>
            <person name="Warren W."/>
            <person name="Mitreva M."/>
            <person name="Mardis E.R."/>
            <person name="Wilson R.K."/>
        </authorList>
    </citation>
    <scope>NUCLEOTIDE SEQUENCE [LARGE SCALE GENOMIC DNA]</scope>
    <source>
        <strain evidence="1 2">F0235</strain>
    </source>
</reference>